<reference evidence="2 3" key="1">
    <citation type="journal article" date="2020" name="ISME J.">
        <title>Uncovering the hidden diversity of litter-decomposition mechanisms in mushroom-forming fungi.</title>
        <authorList>
            <person name="Floudas D."/>
            <person name="Bentzer J."/>
            <person name="Ahren D."/>
            <person name="Johansson T."/>
            <person name="Persson P."/>
            <person name="Tunlid A."/>
        </authorList>
    </citation>
    <scope>NUCLEOTIDE SEQUENCE [LARGE SCALE GENOMIC DNA]</scope>
    <source>
        <strain evidence="2 3">CBS 101986</strain>
    </source>
</reference>
<comment type="caution">
    <text evidence="2">The sequence shown here is derived from an EMBL/GenBank/DDBJ whole genome shotgun (WGS) entry which is preliminary data.</text>
</comment>
<proteinExistence type="predicted"/>
<evidence type="ECO:0000313" key="3">
    <source>
        <dbReference type="Proteomes" id="UP000567179"/>
    </source>
</evidence>
<dbReference type="AlphaFoldDB" id="A0A8H5BXN6"/>
<protein>
    <submittedName>
        <fullName evidence="2">Uncharacterized protein</fullName>
    </submittedName>
</protein>
<keyword evidence="3" id="KW-1185">Reference proteome</keyword>
<name>A0A8H5BXN6_9AGAR</name>
<evidence type="ECO:0000313" key="2">
    <source>
        <dbReference type="EMBL" id="KAF5331104.1"/>
    </source>
</evidence>
<sequence>MSVVTDDDEFFFPVPANALLYHDEESLYDQRRVCRLATHLIFERQTRMRVGPIMDQAVYYPSTVFESPIVPIKRVCRFIACRILEWQLREKSFGRSAACAFVYSGYPSPPPDRCESISDTEQDLRALERLENDASEDEEDDSEMEGVEPDLSYLHSVQRDAQLQHDKEFCSAAAKISGVGLQGGPTTARSMNPVSRSTSPAGDSVVTTSCVMERDISTWDRTFLPIPQLHATTEWMDWQAGDIHPLRTLFEMSCSLSEEIRDGEERNTEMRKKLTQLLSQIKVQMALD</sequence>
<organism evidence="2 3">
    <name type="scientific">Psilocybe cf. subviscida</name>
    <dbReference type="NCBI Taxonomy" id="2480587"/>
    <lineage>
        <taxon>Eukaryota</taxon>
        <taxon>Fungi</taxon>
        <taxon>Dikarya</taxon>
        <taxon>Basidiomycota</taxon>
        <taxon>Agaricomycotina</taxon>
        <taxon>Agaricomycetes</taxon>
        <taxon>Agaricomycetidae</taxon>
        <taxon>Agaricales</taxon>
        <taxon>Agaricineae</taxon>
        <taxon>Strophariaceae</taxon>
        <taxon>Psilocybe</taxon>
    </lineage>
</organism>
<feature type="region of interest" description="Disordered" evidence="1">
    <location>
        <begin position="183"/>
        <end position="205"/>
    </location>
</feature>
<gene>
    <name evidence="2" type="ORF">D9619_006030</name>
</gene>
<evidence type="ECO:0000256" key="1">
    <source>
        <dbReference type="SAM" id="MobiDB-lite"/>
    </source>
</evidence>
<dbReference type="EMBL" id="JAACJJ010000001">
    <property type="protein sequence ID" value="KAF5331104.1"/>
    <property type="molecule type" value="Genomic_DNA"/>
</dbReference>
<accession>A0A8H5BXN6</accession>
<dbReference type="Proteomes" id="UP000567179">
    <property type="component" value="Unassembled WGS sequence"/>
</dbReference>
<feature type="compositionally biased region" description="Polar residues" evidence="1">
    <location>
        <begin position="184"/>
        <end position="205"/>
    </location>
</feature>